<keyword evidence="5" id="KW-1185">Reference proteome</keyword>
<dbReference type="Gene3D" id="1.25.40.10">
    <property type="entry name" value="Tetratricopeptide repeat domain"/>
    <property type="match status" value="1"/>
</dbReference>
<dbReference type="InterPro" id="IPR011990">
    <property type="entry name" value="TPR-like_helical_dom_sf"/>
</dbReference>
<keyword evidence="2" id="KW-0802">TPR repeat</keyword>
<dbReference type="GO" id="GO:0051607">
    <property type="term" value="P:defense response to virus"/>
    <property type="evidence" value="ECO:0007669"/>
    <property type="project" value="TreeGrafter"/>
</dbReference>
<dbReference type="eggNOG" id="KOG1124">
    <property type="taxonomic scope" value="Eukaryota"/>
</dbReference>
<evidence type="ECO:0000313" key="5">
    <source>
        <dbReference type="Proteomes" id="UP000050525"/>
    </source>
</evidence>
<comment type="caution">
    <text evidence="4">The sequence shown here is derived from an EMBL/GenBank/DDBJ whole genome shotgun (WGS) entry which is preliminary data.</text>
</comment>
<comment type="similarity">
    <text evidence="3">Belongs to the IFIT family.</text>
</comment>
<evidence type="ECO:0000256" key="1">
    <source>
        <dbReference type="ARBA" id="ARBA00022737"/>
    </source>
</evidence>
<dbReference type="PANTHER" id="PTHR10271">
    <property type="entry name" value="INTERFERON-INDUCED PROTEIN WITH TETRATRICOPEPTIDE REPEATS"/>
    <property type="match status" value="1"/>
</dbReference>
<sequence length="249" mass="28800">MRQLEEVVQQQPENRRAKVFLACLLDQEEQQERVEALITAAVESCCDAEVLRIAAKLLQQHNLERSTRLLQQAVREAPDYHLVHQTMGRSLTKQWYQARGERKEQLLQAAISAMKKAVIRNPGSVFIKLQLAELYRERDPSWEEQIYLELEREALGFSLRCRQALCLSYGKFLMYKRKALQQAAKKLQDGYAIPIATPERMQCCQKLNKLIQWLNESDPSKAKAIEHFIQEMDSVVAVDNAVGLEEEDE</sequence>
<reference evidence="4 5" key="1">
    <citation type="journal article" date="2012" name="Genome Biol.">
        <title>Sequencing three crocodilian genomes to illuminate the evolution of archosaurs and amniotes.</title>
        <authorList>
            <person name="St John J.A."/>
            <person name="Braun E.L."/>
            <person name="Isberg S.R."/>
            <person name="Miles L.G."/>
            <person name="Chong A.Y."/>
            <person name="Gongora J."/>
            <person name="Dalzell P."/>
            <person name="Moran C."/>
            <person name="Bed'hom B."/>
            <person name="Abzhanov A."/>
            <person name="Burgess S.C."/>
            <person name="Cooksey A.M."/>
            <person name="Castoe T.A."/>
            <person name="Crawford N.G."/>
            <person name="Densmore L.D."/>
            <person name="Drew J.C."/>
            <person name="Edwards S.V."/>
            <person name="Faircloth B.C."/>
            <person name="Fujita M.K."/>
            <person name="Greenwold M.J."/>
            <person name="Hoffmann F.G."/>
            <person name="Howard J.M."/>
            <person name="Iguchi T."/>
            <person name="Janes D.E."/>
            <person name="Khan S.Y."/>
            <person name="Kohno S."/>
            <person name="de Koning A.J."/>
            <person name="Lance S.L."/>
            <person name="McCarthy F.M."/>
            <person name="McCormack J.E."/>
            <person name="Merchant M.E."/>
            <person name="Peterson D.G."/>
            <person name="Pollock D.D."/>
            <person name="Pourmand N."/>
            <person name="Raney B.J."/>
            <person name="Roessler K.A."/>
            <person name="Sanford J.R."/>
            <person name="Sawyer R.H."/>
            <person name="Schmidt C.J."/>
            <person name="Triplett E.W."/>
            <person name="Tuberville T.D."/>
            <person name="Venegas-Anaya M."/>
            <person name="Howard J.T."/>
            <person name="Jarvis E.D."/>
            <person name="Guillette L.J.Jr."/>
            <person name="Glenn T.C."/>
            <person name="Green R.E."/>
            <person name="Ray D.A."/>
        </authorList>
    </citation>
    <scope>NUCLEOTIDE SEQUENCE [LARGE SCALE GENOMIC DNA]</scope>
    <source>
        <strain evidence="4">KSC_2009_1</strain>
    </source>
</reference>
<evidence type="ECO:0000256" key="2">
    <source>
        <dbReference type="ARBA" id="ARBA00022803"/>
    </source>
</evidence>
<dbReference type="GO" id="GO:0005829">
    <property type="term" value="C:cytosol"/>
    <property type="evidence" value="ECO:0007669"/>
    <property type="project" value="TreeGrafter"/>
</dbReference>
<proteinExistence type="inferred from homology"/>
<evidence type="ECO:0000313" key="4">
    <source>
        <dbReference type="EMBL" id="KYO19449.1"/>
    </source>
</evidence>
<dbReference type="AlphaFoldDB" id="A0A151M4J4"/>
<dbReference type="PANTHER" id="PTHR10271:SF0">
    <property type="entry name" value="INTERFERON-INDUCED PROTEIN WITH TETRATRICOPEPTIDE REPEATS 5"/>
    <property type="match status" value="1"/>
</dbReference>
<dbReference type="STRING" id="8496.A0A151M4J4"/>
<dbReference type="EMBL" id="AKHW03006629">
    <property type="protein sequence ID" value="KYO19449.1"/>
    <property type="molecule type" value="Genomic_DNA"/>
</dbReference>
<keyword evidence="1" id="KW-0677">Repeat</keyword>
<name>A0A151M4J4_ALLMI</name>
<dbReference type="SUPFAM" id="SSF48452">
    <property type="entry name" value="TPR-like"/>
    <property type="match status" value="1"/>
</dbReference>
<gene>
    <name evidence="4" type="ORF">Y1Q_0015732</name>
</gene>
<protein>
    <submittedName>
        <fullName evidence="4">Uncharacterized protein</fullName>
    </submittedName>
</protein>
<organism evidence="4 5">
    <name type="scientific">Alligator mississippiensis</name>
    <name type="common">American alligator</name>
    <dbReference type="NCBI Taxonomy" id="8496"/>
    <lineage>
        <taxon>Eukaryota</taxon>
        <taxon>Metazoa</taxon>
        <taxon>Chordata</taxon>
        <taxon>Craniata</taxon>
        <taxon>Vertebrata</taxon>
        <taxon>Euteleostomi</taxon>
        <taxon>Archelosauria</taxon>
        <taxon>Archosauria</taxon>
        <taxon>Crocodylia</taxon>
        <taxon>Alligatoridae</taxon>
        <taxon>Alligatorinae</taxon>
        <taxon>Alligator</taxon>
    </lineage>
</organism>
<accession>A0A151M4J4</accession>
<dbReference type="Proteomes" id="UP000050525">
    <property type="component" value="Unassembled WGS sequence"/>
</dbReference>
<evidence type="ECO:0000256" key="3">
    <source>
        <dbReference type="ARBA" id="ARBA00038336"/>
    </source>
</evidence>